<feature type="domain" description="DDE Tnp4" evidence="3">
    <location>
        <begin position="7"/>
        <end position="102"/>
    </location>
</feature>
<dbReference type="Pfam" id="PF13359">
    <property type="entry name" value="DDE_Tnp_4"/>
    <property type="match status" value="1"/>
</dbReference>
<organism evidence="4 5">
    <name type="scientific">Rhamnusium bicolor</name>
    <dbReference type="NCBI Taxonomy" id="1586634"/>
    <lineage>
        <taxon>Eukaryota</taxon>
        <taxon>Metazoa</taxon>
        <taxon>Ecdysozoa</taxon>
        <taxon>Arthropoda</taxon>
        <taxon>Hexapoda</taxon>
        <taxon>Insecta</taxon>
        <taxon>Pterygota</taxon>
        <taxon>Neoptera</taxon>
        <taxon>Endopterygota</taxon>
        <taxon>Coleoptera</taxon>
        <taxon>Polyphaga</taxon>
        <taxon>Cucujiformia</taxon>
        <taxon>Chrysomeloidea</taxon>
        <taxon>Cerambycidae</taxon>
        <taxon>Lepturinae</taxon>
        <taxon>Rhagiini</taxon>
        <taxon>Rhamnusium</taxon>
    </lineage>
</organism>
<dbReference type="AlphaFoldDB" id="A0AAV8YG11"/>
<keyword evidence="5" id="KW-1185">Reference proteome</keyword>
<evidence type="ECO:0000256" key="2">
    <source>
        <dbReference type="ARBA" id="ARBA00022723"/>
    </source>
</evidence>
<sequence>MIMILFAIIDTNYIFLYIDVGTNGRANDAIVFAKSTFNEALQQNLLNIPAEGVFVFDDSFPLRTNILKPYSSAKDLIGTQLVVNYRLSRGRRVVENSFGILDLEFMKNQFN</sequence>
<evidence type="ECO:0000259" key="3">
    <source>
        <dbReference type="Pfam" id="PF13359"/>
    </source>
</evidence>
<keyword evidence="2" id="KW-0479">Metal-binding</keyword>
<dbReference type="GO" id="GO:0046872">
    <property type="term" value="F:metal ion binding"/>
    <property type="evidence" value="ECO:0007669"/>
    <property type="project" value="UniProtKB-KW"/>
</dbReference>
<gene>
    <name evidence="4" type="ORF">NQ314_007892</name>
</gene>
<accession>A0AAV8YG11</accession>
<proteinExistence type="predicted"/>
<name>A0AAV8YG11_9CUCU</name>
<comment type="cofactor">
    <cofactor evidence="1">
        <name>a divalent metal cation</name>
        <dbReference type="ChEBI" id="CHEBI:60240"/>
    </cofactor>
</comment>
<dbReference type="Proteomes" id="UP001162156">
    <property type="component" value="Unassembled WGS sequence"/>
</dbReference>
<evidence type="ECO:0000256" key="1">
    <source>
        <dbReference type="ARBA" id="ARBA00001968"/>
    </source>
</evidence>
<evidence type="ECO:0000313" key="4">
    <source>
        <dbReference type="EMBL" id="KAJ8950357.1"/>
    </source>
</evidence>
<reference evidence="4" key="1">
    <citation type="journal article" date="2023" name="Insect Mol. Biol.">
        <title>Genome sequencing provides insights into the evolution of gene families encoding plant cell wall-degrading enzymes in longhorned beetles.</title>
        <authorList>
            <person name="Shin N.R."/>
            <person name="Okamura Y."/>
            <person name="Kirsch R."/>
            <person name="Pauchet Y."/>
        </authorList>
    </citation>
    <scope>NUCLEOTIDE SEQUENCE</scope>
    <source>
        <strain evidence="4">RBIC_L_NR</strain>
    </source>
</reference>
<evidence type="ECO:0000313" key="5">
    <source>
        <dbReference type="Proteomes" id="UP001162156"/>
    </source>
</evidence>
<comment type="caution">
    <text evidence="4">The sequence shown here is derived from an EMBL/GenBank/DDBJ whole genome shotgun (WGS) entry which is preliminary data.</text>
</comment>
<dbReference type="EMBL" id="JANEYF010002177">
    <property type="protein sequence ID" value="KAJ8950357.1"/>
    <property type="molecule type" value="Genomic_DNA"/>
</dbReference>
<protein>
    <recommendedName>
        <fullName evidence="3">DDE Tnp4 domain-containing protein</fullName>
    </recommendedName>
</protein>
<dbReference type="InterPro" id="IPR027806">
    <property type="entry name" value="HARBI1_dom"/>
</dbReference>